<sequence length="144" mass="15727">MSIPRPADLAPPRRLRERDDRQAPSPRFSYAKVSASWLDIDKGTLEREDKSSRDQGARDALPHPYASKEGAKAAADAMGDEWGRFTGQGLFQKVGDPSAVAEALVKCTGFGTPIDETEWEAVTVTHDIIPDAGWTTTIETQVKS</sequence>
<feature type="region of interest" description="Disordered" evidence="1">
    <location>
        <begin position="41"/>
        <end position="74"/>
    </location>
</feature>
<proteinExistence type="predicted"/>
<gene>
    <name evidence="2" type="ORF">VP06_24480</name>
</gene>
<name>A0A0J6S7X3_9HYPH</name>
<organism evidence="2 3">
    <name type="scientific">Methylobacterium aquaticum</name>
    <dbReference type="NCBI Taxonomy" id="270351"/>
    <lineage>
        <taxon>Bacteria</taxon>
        <taxon>Pseudomonadati</taxon>
        <taxon>Pseudomonadota</taxon>
        <taxon>Alphaproteobacteria</taxon>
        <taxon>Hyphomicrobiales</taxon>
        <taxon>Methylobacteriaceae</taxon>
        <taxon>Methylobacterium</taxon>
    </lineage>
</organism>
<evidence type="ECO:0000256" key="1">
    <source>
        <dbReference type="SAM" id="MobiDB-lite"/>
    </source>
</evidence>
<dbReference type="AlphaFoldDB" id="A0A0J6S7X3"/>
<reference evidence="2 3" key="1">
    <citation type="submission" date="2015-03" db="EMBL/GenBank/DDBJ databases">
        <title>Genome sequencing of Methylobacterium aquaticum DSM16371 type strain.</title>
        <authorList>
            <person name="Chaudhry V."/>
            <person name="Patil P.B."/>
        </authorList>
    </citation>
    <scope>NUCLEOTIDE SEQUENCE [LARGE SCALE GENOMIC DNA]</scope>
    <source>
        <strain evidence="2 3">DSM 16371</strain>
    </source>
</reference>
<dbReference type="RefSeq" id="WP_048466399.1">
    <property type="nucleotide sequence ID" value="NZ_LABX01000203.1"/>
</dbReference>
<accession>A0A0J6S7X3</accession>
<feature type="compositionally biased region" description="Low complexity" evidence="1">
    <location>
        <begin position="1"/>
        <end position="12"/>
    </location>
</feature>
<dbReference type="OrthoDB" id="8361056at2"/>
<dbReference type="PATRIC" id="fig|270351.6.peg.2910"/>
<evidence type="ECO:0000313" key="2">
    <source>
        <dbReference type="EMBL" id="KMO29493.1"/>
    </source>
</evidence>
<dbReference type="EMBL" id="LABX01000203">
    <property type="protein sequence ID" value="KMO29493.1"/>
    <property type="molecule type" value="Genomic_DNA"/>
</dbReference>
<feature type="region of interest" description="Disordered" evidence="1">
    <location>
        <begin position="1"/>
        <end position="28"/>
    </location>
</feature>
<evidence type="ECO:0000313" key="3">
    <source>
        <dbReference type="Proteomes" id="UP000035929"/>
    </source>
</evidence>
<comment type="caution">
    <text evidence="2">The sequence shown here is derived from an EMBL/GenBank/DDBJ whole genome shotgun (WGS) entry which is preliminary data.</text>
</comment>
<protein>
    <submittedName>
        <fullName evidence="2">Uncharacterized protein</fullName>
    </submittedName>
</protein>
<feature type="compositionally biased region" description="Basic and acidic residues" evidence="1">
    <location>
        <begin position="41"/>
        <end position="61"/>
    </location>
</feature>
<dbReference type="Proteomes" id="UP000035929">
    <property type="component" value="Unassembled WGS sequence"/>
</dbReference>